<feature type="compositionally biased region" description="Basic and acidic residues" evidence="1">
    <location>
        <begin position="29"/>
        <end position="42"/>
    </location>
</feature>
<feature type="region of interest" description="Disordered" evidence="1">
    <location>
        <begin position="29"/>
        <end position="55"/>
    </location>
</feature>
<gene>
    <name evidence="2" type="ORF">THAOC_26772</name>
</gene>
<evidence type="ECO:0000256" key="1">
    <source>
        <dbReference type="SAM" id="MobiDB-lite"/>
    </source>
</evidence>
<protein>
    <submittedName>
        <fullName evidence="2">Uncharacterized protein</fullName>
    </submittedName>
</protein>
<organism evidence="2 3">
    <name type="scientific">Thalassiosira oceanica</name>
    <name type="common">Marine diatom</name>
    <dbReference type="NCBI Taxonomy" id="159749"/>
    <lineage>
        <taxon>Eukaryota</taxon>
        <taxon>Sar</taxon>
        <taxon>Stramenopiles</taxon>
        <taxon>Ochrophyta</taxon>
        <taxon>Bacillariophyta</taxon>
        <taxon>Coscinodiscophyceae</taxon>
        <taxon>Thalassiosirophycidae</taxon>
        <taxon>Thalassiosirales</taxon>
        <taxon>Thalassiosiraceae</taxon>
        <taxon>Thalassiosira</taxon>
    </lineage>
</organism>
<comment type="caution">
    <text evidence="2">The sequence shown here is derived from an EMBL/GenBank/DDBJ whole genome shotgun (WGS) entry which is preliminary data.</text>
</comment>
<dbReference type="AlphaFoldDB" id="K0RJ79"/>
<dbReference type="OrthoDB" id="42643at2759"/>
<evidence type="ECO:0000313" key="3">
    <source>
        <dbReference type="Proteomes" id="UP000266841"/>
    </source>
</evidence>
<proteinExistence type="predicted"/>
<accession>K0RJ79</accession>
<name>K0RJ79_THAOC</name>
<dbReference type="Proteomes" id="UP000266841">
    <property type="component" value="Unassembled WGS sequence"/>
</dbReference>
<reference evidence="2 3" key="1">
    <citation type="journal article" date="2012" name="Genome Biol.">
        <title>Genome and low-iron response of an oceanic diatom adapted to chronic iron limitation.</title>
        <authorList>
            <person name="Lommer M."/>
            <person name="Specht M."/>
            <person name="Roy A.S."/>
            <person name="Kraemer L."/>
            <person name="Andreson R."/>
            <person name="Gutowska M.A."/>
            <person name="Wolf J."/>
            <person name="Bergner S.V."/>
            <person name="Schilhabel M.B."/>
            <person name="Klostermeier U.C."/>
            <person name="Beiko R.G."/>
            <person name="Rosenstiel P."/>
            <person name="Hippler M."/>
            <person name="Laroche J."/>
        </authorList>
    </citation>
    <scope>NUCLEOTIDE SEQUENCE [LARGE SCALE GENOMIC DNA]</scope>
    <source>
        <strain evidence="2 3">CCMP1005</strain>
    </source>
</reference>
<sequence length="122" mass="13944">TPRHRDLTVYGIRAEHLERDWTTANRLVGAKESRASNRRDGDLAAPRKNSWSDPDRELSAIGRANLCRTLCDEIQIYKELLHLANNLDEQDVSESLDELVTTCPDEPREVRRCPTTRDDGES</sequence>
<dbReference type="EMBL" id="AGNL01037168">
    <property type="protein sequence ID" value="EJK53728.1"/>
    <property type="molecule type" value="Genomic_DNA"/>
</dbReference>
<feature type="non-terminal residue" evidence="2">
    <location>
        <position position="1"/>
    </location>
</feature>
<evidence type="ECO:0000313" key="2">
    <source>
        <dbReference type="EMBL" id="EJK53728.1"/>
    </source>
</evidence>
<keyword evidence="3" id="KW-1185">Reference proteome</keyword>